<dbReference type="PANTHER" id="PTHR36766">
    <property type="entry name" value="PLANT BROAD-SPECTRUM MILDEW RESISTANCE PROTEIN RPW8"/>
    <property type="match status" value="1"/>
</dbReference>
<dbReference type="PANTHER" id="PTHR36766:SF40">
    <property type="entry name" value="DISEASE RESISTANCE PROTEIN RGA3"/>
    <property type="match status" value="1"/>
</dbReference>
<dbReference type="Pfam" id="PF00931">
    <property type="entry name" value="NB-ARC"/>
    <property type="match status" value="1"/>
</dbReference>
<evidence type="ECO:0000313" key="3">
    <source>
        <dbReference type="EMBL" id="KZV20517.1"/>
    </source>
</evidence>
<dbReference type="InterPro" id="IPR003593">
    <property type="entry name" value="AAA+_ATPase"/>
</dbReference>
<keyword evidence="4" id="KW-1185">Reference proteome</keyword>
<sequence length="382" mass="43685">MEDIQNHLLEQLENAINDVTKEPFGSSSIFVECRRLKDLIKNGKPKPREAVDDDAIRRENLYYLNNIVAEWRVVLEKHSQYSPAAQIALNGQLTDRLKKIRKNLESHYPVTAQKDGSSTHAKIWGIDDKSKAMERLLVRKETRNKEFQAIGIVGMTGVGKTTLCQVAFNNEQVKKHFAPRLWVEMSEQPVEDEDYNKEVVKSFLRSLGFKDEVVDKIGAGGLRLLLLALRKQLQGKRYLVVIDDIWHLDHRFKEFCSSLSEDGSSGSSEEYKQRLSSGLPKGSGGCVIVTSRSEGWAADMVGWKNLRRIAPMELDKTSMWKIFEHACDDQFLVYKEKHGQEMEEDRNKLRDNILKSCAGLPLMAKMLADDFVQRFLRAKGLQ</sequence>
<dbReference type="SUPFAM" id="SSF52540">
    <property type="entry name" value="P-loop containing nucleoside triphosphate hydrolases"/>
    <property type="match status" value="1"/>
</dbReference>
<dbReference type="EMBL" id="KV015623">
    <property type="protein sequence ID" value="KZV20517.1"/>
    <property type="molecule type" value="Genomic_DNA"/>
</dbReference>
<organism evidence="3 4">
    <name type="scientific">Dorcoceras hygrometricum</name>
    <dbReference type="NCBI Taxonomy" id="472368"/>
    <lineage>
        <taxon>Eukaryota</taxon>
        <taxon>Viridiplantae</taxon>
        <taxon>Streptophyta</taxon>
        <taxon>Embryophyta</taxon>
        <taxon>Tracheophyta</taxon>
        <taxon>Spermatophyta</taxon>
        <taxon>Magnoliopsida</taxon>
        <taxon>eudicotyledons</taxon>
        <taxon>Gunneridae</taxon>
        <taxon>Pentapetalae</taxon>
        <taxon>asterids</taxon>
        <taxon>lamiids</taxon>
        <taxon>Lamiales</taxon>
        <taxon>Gesneriaceae</taxon>
        <taxon>Didymocarpoideae</taxon>
        <taxon>Trichosporeae</taxon>
        <taxon>Loxocarpinae</taxon>
        <taxon>Dorcoceras</taxon>
    </lineage>
</organism>
<dbReference type="Gene3D" id="3.40.50.300">
    <property type="entry name" value="P-loop containing nucleotide triphosphate hydrolases"/>
    <property type="match status" value="1"/>
</dbReference>
<proteinExistence type="predicted"/>
<feature type="domain" description="AAA+ ATPase" evidence="2">
    <location>
        <begin position="146"/>
        <end position="316"/>
    </location>
</feature>
<evidence type="ECO:0000256" key="1">
    <source>
        <dbReference type="ARBA" id="ARBA00022821"/>
    </source>
</evidence>
<name>A0A2Z7AFG6_9LAMI</name>
<protein>
    <recommendedName>
        <fullName evidence="2">AAA+ ATPase domain-containing protein</fullName>
    </recommendedName>
</protein>
<dbReference type="GO" id="GO:0006952">
    <property type="term" value="P:defense response"/>
    <property type="evidence" value="ECO:0007669"/>
    <property type="project" value="UniProtKB-KW"/>
</dbReference>
<evidence type="ECO:0000259" key="2">
    <source>
        <dbReference type="SMART" id="SM00382"/>
    </source>
</evidence>
<evidence type="ECO:0000313" key="4">
    <source>
        <dbReference type="Proteomes" id="UP000250235"/>
    </source>
</evidence>
<dbReference type="PRINTS" id="PR00364">
    <property type="entry name" value="DISEASERSIST"/>
</dbReference>
<dbReference type="GO" id="GO:0043531">
    <property type="term" value="F:ADP binding"/>
    <property type="evidence" value="ECO:0007669"/>
    <property type="project" value="InterPro"/>
</dbReference>
<dbReference type="OrthoDB" id="1900634at2759"/>
<accession>A0A2Z7AFG6</accession>
<dbReference type="SMART" id="SM00382">
    <property type="entry name" value="AAA"/>
    <property type="match status" value="1"/>
</dbReference>
<dbReference type="InterPro" id="IPR002182">
    <property type="entry name" value="NB-ARC"/>
</dbReference>
<dbReference type="AlphaFoldDB" id="A0A2Z7AFG6"/>
<reference evidence="3 4" key="1">
    <citation type="journal article" date="2015" name="Proc. Natl. Acad. Sci. U.S.A.">
        <title>The resurrection genome of Boea hygrometrica: A blueprint for survival of dehydration.</title>
        <authorList>
            <person name="Xiao L."/>
            <person name="Yang G."/>
            <person name="Zhang L."/>
            <person name="Yang X."/>
            <person name="Zhao S."/>
            <person name="Ji Z."/>
            <person name="Zhou Q."/>
            <person name="Hu M."/>
            <person name="Wang Y."/>
            <person name="Chen M."/>
            <person name="Xu Y."/>
            <person name="Jin H."/>
            <person name="Xiao X."/>
            <person name="Hu G."/>
            <person name="Bao F."/>
            <person name="Hu Y."/>
            <person name="Wan P."/>
            <person name="Li L."/>
            <person name="Deng X."/>
            <person name="Kuang T."/>
            <person name="Xiang C."/>
            <person name="Zhu J.K."/>
            <person name="Oliver M.J."/>
            <person name="He Y."/>
        </authorList>
    </citation>
    <scope>NUCLEOTIDE SEQUENCE [LARGE SCALE GENOMIC DNA]</scope>
    <source>
        <strain evidence="4">cv. XS01</strain>
    </source>
</reference>
<keyword evidence="1" id="KW-0611">Plant defense</keyword>
<gene>
    <name evidence="3" type="ORF">F511_21031</name>
</gene>
<dbReference type="Proteomes" id="UP000250235">
    <property type="component" value="Unassembled WGS sequence"/>
</dbReference>
<dbReference type="InterPro" id="IPR027417">
    <property type="entry name" value="P-loop_NTPase"/>
</dbReference>